<dbReference type="InterPro" id="IPR029055">
    <property type="entry name" value="Ntn_hydrolases_N"/>
</dbReference>
<dbReference type="Gene3D" id="1.10.439.10">
    <property type="entry name" value="Penicillin Amidohydrolase, domain 1"/>
    <property type="match status" value="1"/>
</dbReference>
<proteinExistence type="inferred from homology"/>
<comment type="caution">
    <text evidence="7">The sequence shown here is derived from an EMBL/GenBank/DDBJ whole genome shotgun (WGS) entry which is preliminary data.</text>
</comment>
<dbReference type="InterPro" id="IPR002692">
    <property type="entry name" value="S45"/>
</dbReference>
<evidence type="ECO:0000313" key="8">
    <source>
        <dbReference type="Proteomes" id="UP000027037"/>
    </source>
</evidence>
<evidence type="ECO:0000313" key="7">
    <source>
        <dbReference type="EMBL" id="KCZ55895.1"/>
    </source>
</evidence>
<reference evidence="7 8" key="1">
    <citation type="journal article" date="2014" name="Antonie Van Leeuwenhoek">
        <title>Hyphomonas beringensis sp. nov. and Hyphomonas chukchiensis sp. nov., isolated from surface seawater of the Bering Sea and Chukchi Sea.</title>
        <authorList>
            <person name="Li C."/>
            <person name="Lai Q."/>
            <person name="Li G."/>
            <person name="Dong C."/>
            <person name="Wang J."/>
            <person name="Liao Y."/>
            <person name="Shao Z."/>
        </authorList>
    </citation>
    <scope>NUCLEOTIDE SEQUENCE [LARGE SCALE GENOMIC DNA]</scope>
    <source>
        <strain evidence="7 8">25B14_1</strain>
    </source>
</reference>
<dbReference type="EMBL" id="AWFF01000026">
    <property type="protein sequence ID" value="KCZ55895.1"/>
    <property type="molecule type" value="Genomic_DNA"/>
</dbReference>
<dbReference type="PIRSF" id="PIRSF001227">
    <property type="entry name" value="Pen_acylase"/>
    <property type="match status" value="1"/>
</dbReference>
<dbReference type="InterPro" id="IPR043146">
    <property type="entry name" value="Penicillin_amidase_N_B-knob"/>
</dbReference>
<feature type="binding site" evidence="6">
    <location>
        <position position="292"/>
    </location>
    <ligand>
        <name>Ca(2+)</name>
        <dbReference type="ChEBI" id="CHEBI:29108"/>
    </ligand>
</feature>
<dbReference type="Pfam" id="PF01804">
    <property type="entry name" value="Penicil_amidase"/>
    <property type="match status" value="1"/>
</dbReference>
<evidence type="ECO:0000256" key="2">
    <source>
        <dbReference type="ARBA" id="ARBA00022729"/>
    </source>
</evidence>
<dbReference type="CDD" id="cd01936">
    <property type="entry name" value="Ntn_CA"/>
    <property type="match status" value="1"/>
</dbReference>
<dbReference type="OrthoDB" id="9760084at2"/>
<evidence type="ECO:0000256" key="1">
    <source>
        <dbReference type="ARBA" id="ARBA00006586"/>
    </source>
</evidence>
<keyword evidence="2" id="KW-0732">Signal</keyword>
<keyword evidence="3" id="KW-0378">Hydrolase</keyword>
<dbReference type="PATRIC" id="fig|1280946.3.peg.762"/>
<dbReference type="MEROPS" id="S45.002"/>
<dbReference type="PANTHER" id="PTHR34218:SF3">
    <property type="entry name" value="ACYL-HOMOSERINE LACTONE ACYLASE PVDQ"/>
    <property type="match status" value="1"/>
</dbReference>
<dbReference type="Proteomes" id="UP000027037">
    <property type="component" value="Unassembled WGS sequence"/>
</dbReference>
<keyword evidence="6" id="KW-0106">Calcium</keyword>
<keyword evidence="8" id="KW-1185">Reference proteome</keyword>
<dbReference type="PANTHER" id="PTHR34218">
    <property type="entry name" value="PEPTIDASE S45 PENICILLIN AMIDASE"/>
    <property type="match status" value="1"/>
</dbReference>
<evidence type="ECO:0000256" key="4">
    <source>
        <dbReference type="ARBA" id="ARBA00023145"/>
    </source>
</evidence>
<dbReference type="AlphaFoldDB" id="A0A062UID9"/>
<organism evidence="7 8">
    <name type="scientific">Hyphomonas beringensis</name>
    <dbReference type="NCBI Taxonomy" id="1280946"/>
    <lineage>
        <taxon>Bacteria</taxon>
        <taxon>Pseudomonadati</taxon>
        <taxon>Pseudomonadota</taxon>
        <taxon>Alphaproteobacteria</taxon>
        <taxon>Hyphomonadales</taxon>
        <taxon>Hyphomonadaceae</taxon>
        <taxon>Hyphomonas</taxon>
    </lineage>
</organism>
<evidence type="ECO:0000256" key="3">
    <source>
        <dbReference type="ARBA" id="ARBA00022801"/>
    </source>
</evidence>
<dbReference type="Gene3D" id="2.30.120.10">
    <property type="match status" value="1"/>
</dbReference>
<accession>A0A062UID9</accession>
<name>A0A062UID9_9PROT</name>
<dbReference type="Gene3D" id="1.10.1400.10">
    <property type="match status" value="1"/>
</dbReference>
<gene>
    <name evidence="7" type="ORF">HY29_09830</name>
</gene>
<dbReference type="GO" id="GO:0046872">
    <property type="term" value="F:metal ion binding"/>
    <property type="evidence" value="ECO:0007669"/>
    <property type="project" value="UniProtKB-KW"/>
</dbReference>
<dbReference type="InterPro" id="IPR043147">
    <property type="entry name" value="Penicillin_amidase_A-knob"/>
</dbReference>
<feature type="binding site" evidence="6">
    <location>
        <position position="295"/>
    </location>
    <ligand>
        <name>Ca(2+)</name>
        <dbReference type="ChEBI" id="CHEBI:29108"/>
    </ligand>
</feature>
<evidence type="ECO:0000256" key="5">
    <source>
        <dbReference type="PIRSR" id="PIRSR001227-1"/>
    </source>
</evidence>
<dbReference type="STRING" id="1280946.HY29_09830"/>
<keyword evidence="6" id="KW-0479">Metal-binding</keyword>
<evidence type="ECO:0000256" key="6">
    <source>
        <dbReference type="PIRSR" id="PIRSR001227-2"/>
    </source>
</evidence>
<evidence type="ECO:0008006" key="9">
    <source>
        <dbReference type="Google" id="ProtNLM"/>
    </source>
</evidence>
<protein>
    <recommendedName>
        <fullName evidence="9">Penicillin amidase</fullName>
    </recommendedName>
</protein>
<dbReference type="eggNOG" id="COG2366">
    <property type="taxonomic scope" value="Bacteria"/>
</dbReference>
<dbReference type="GO" id="GO:0017000">
    <property type="term" value="P:antibiotic biosynthetic process"/>
    <property type="evidence" value="ECO:0007669"/>
    <property type="project" value="InterPro"/>
</dbReference>
<dbReference type="GO" id="GO:0016811">
    <property type="term" value="F:hydrolase activity, acting on carbon-nitrogen (but not peptide) bonds, in linear amides"/>
    <property type="evidence" value="ECO:0007669"/>
    <property type="project" value="InterPro"/>
</dbReference>
<dbReference type="InterPro" id="IPR014395">
    <property type="entry name" value="Pen/GL7ACA/AHL_acylase"/>
</dbReference>
<keyword evidence="4" id="KW-0865">Zymogen</keyword>
<feature type="active site" description="Nucleophile" evidence="5">
    <location>
        <position position="219"/>
    </location>
</feature>
<comment type="similarity">
    <text evidence="1">Belongs to the peptidase S45 family.</text>
</comment>
<sequence>MHMLKRILAALGVLLAAFLIGGGVYLWHPLPENPDAGTLAAAAADYDAQILRDSWGVPHVRGARDADAAFGIAYAHAEDDYETIQEVVAATRGVMASYRGKDAAPVDYMVRLLGVWDTIEARYDSDVPEETKAIAEAYAAGLNLYAAEHPGTTWQGLAPFTAQDVVAGFIFKTPFFYGLDGTLMELFGEDYTQTIALDPEGEDRKAFLMAPKRMSERGSNAFAVSPQRSGDDVTRLLINSHQPLTGPVAWYEAHMASEEGLDMTGGLFPGTPLILHGFNAHLGWANTVSAQDLSDVYVLTRNPDNPHQYKLDGEWTDFEETPVTLMVRLAGPFALPVKRKVLRSAHGPVIEAKHGTYALRYAGMGEIRQLEQYYRLNKAASLEDFLSAMSMNALPSINYIYADEAGNIAFIHNGQYPDRNDAWDWSADMPGDRSDLIWQDYRDWDAVPKLINPMSGFVFNANNQPFSATDGPDNLQPEDFPQSMGLQTNQTNRALRVIEQTDGATPIGEAELLRIKFDNAYADGSETQEIVAEILAMDWSEDAEMQAAAQHLAAWDFRTDAANRHAALGVLTVLREITARYTGEAAPPREQAFREAVRWLTDHHGGVDLEWGEVNRLVRGGVDLPLSGAPDTLRAVYPAGIREDGELHMSAGDSWIALVEWDRDGTQTARVIHNFGSATLDSASPHYADQAPLFAAEGWRTALTDWDAIEANAERIYRPGKD</sequence>
<dbReference type="InterPro" id="IPR023343">
    <property type="entry name" value="Penicillin_amidase_dom1"/>
</dbReference>
<comment type="cofactor">
    <cofactor evidence="6">
        <name>Ca(2+)</name>
        <dbReference type="ChEBI" id="CHEBI:29108"/>
    </cofactor>
    <text evidence="6">Binds 1 Ca(2+) ion per dimer.</text>
</comment>
<dbReference type="Gene3D" id="3.60.20.10">
    <property type="entry name" value="Glutamine Phosphoribosylpyrophosphate, subunit 1, domain 1"/>
    <property type="match status" value="1"/>
</dbReference>
<dbReference type="SUPFAM" id="SSF56235">
    <property type="entry name" value="N-terminal nucleophile aminohydrolases (Ntn hydrolases)"/>
    <property type="match status" value="1"/>
</dbReference>